<feature type="domain" description="Cytochrome c" evidence="6">
    <location>
        <begin position="340"/>
        <end position="472"/>
    </location>
</feature>
<comment type="caution">
    <text evidence="7">The sequence shown here is derived from an EMBL/GenBank/DDBJ whole genome shotgun (WGS) entry which is preliminary data.</text>
</comment>
<evidence type="ECO:0000256" key="4">
    <source>
        <dbReference type="PROSITE-ProRule" id="PRU00433"/>
    </source>
</evidence>
<name>A0A7X1E642_9BACT</name>
<dbReference type="PIRSF" id="PIRSF028099">
    <property type="entry name" value="DUF1111"/>
    <property type="match status" value="1"/>
</dbReference>
<dbReference type="EMBL" id="JACHVA010000083">
    <property type="protein sequence ID" value="MBC2602257.1"/>
    <property type="molecule type" value="Genomic_DNA"/>
</dbReference>
<dbReference type="GO" id="GO:0004130">
    <property type="term" value="F:cytochrome-c peroxidase activity"/>
    <property type="evidence" value="ECO:0007669"/>
    <property type="project" value="TreeGrafter"/>
</dbReference>
<dbReference type="AlphaFoldDB" id="A0A7X1E642"/>
<dbReference type="InterPro" id="IPR010538">
    <property type="entry name" value="DHOR"/>
</dbReference>
<gene>
    <name evidence="7" type="ORF">H5P30_10755</name>
</gene>
<dbReference type="InterPro" id="IPR036909">
    <property type="entry name" value="Cyt_c-like_dom_sf"/>
</dbReference>
<dbReference type="GO" id="GO:0046872">
    <property type="term" value="F:metal ion binding"/>
    <property type="evidence" value="ECO:0007669"/>
    <property type="project" value="UniProtKB-KW"/>
</dbReference>
<reference evidence="7 8" key="1">
    <citation type="submission" date="2020-07" db="EMBL/GenBank/DDBJ databases">
        <authorList>
            <person name="Feng X."/>
        </authorList>
    </citation>
    <scope>NUCLEOTIDE SEQUENCE [LARGE SCALE GENOMIC DNA]</scope>
    <source>
        <strain evidence="7 8">JCM14086</strain>
    </source>
</reference>
<keyword evidence="8" id="KW-1185">Reference proteome</keyword>
<evidence type="ECO:0000256" key="5">
    <source>
        <dbReference type="SAM" id="MobiDB-lite"/>
    </source>
</evidence>
<feature type="compositionally biased region" description="Basic and acidic residues" evidence="5">
    <location>
        <begin position="293"/>
        <end position="306"/>
    </location>
</feature>
<evidence type="ECO:0000313" key="7">
    <source>
        <dbReference type="EMBL" id="MBC2602257.1"/>
    </source>
</evidence>
<dbReference type="SUPFAM" id="SSF46626">
    <property type="entry name" value="Cytochrome c"/>
    <property type="match status" value="1"/>
</dbReference>
<protein>
    <submittedName>
        <fullName evidence="7">C-type cytochrome</fullName>
    </submittedName>
</protein>
<dbReference type="GO" id="GO:0020037">
    <property type="term" value="F:heme binding"/>
    <property type="evidence" value="ECO:0007669"/>
    <property type="project" value="InterPro"/>
</dbReference>
<dbReference type="PROSITE" id="PS51007">
    <property type="entry name" value="CYTC"/>
    <property type="match status" value="1"/>
</dbReference>
<evidence type="ECO:0000313" key="8">
    <source>
        <dbReference type="Proteomes" id="UP000525652"/>
    </source>
</evidence>
<dbReference type="PANTHER" id="PTHR30600:SF4">
    <property type="entry name" value="CYTOCHROME C DOMAIN-CONTAINING PROTEIN"/>
    <property type="match status" value="1"/>
</dbReference>
<keyword evidence="2 4" id="KW-0479">Metal-binding</keyword>
<dbReference type="Proteomes" id="UP000525652">
    <property type="component" value="Unassembled WGS sequence"/>
</dbReference>
<dbReference type="PANTHER" id="PTHR30600">
    <property type="entry name" value="CYTOCHROME C PEROXIDASE-RELATED"/>
    <property type="match status" value="1"/>
</dbReference>
<dbReference type="RefSeq" id="WP_185692954.1">
    <property type="nucleotide sequence ID" value="NZ_JACHVA010000083.1"/>
</dbReference>
<dbReference type="Pfam" id="PF06537">
    <property type="entry name" value="DHOR"/>
    <property type="match status" value="1"/>
</dbReference>
<dbReference type="Gene3D" id="1.10.760.10">
    <property type="entry name" value="Cytochrome c-like domain"/>
    <property type="match status" value="1"/>
</dbReference>
<keyword evidence="1 4" id="KW-0349">Heme</keyword>
<sequence length="472" mass="51855">MNSLRTKILFVPIASLGLLLLGAVNRESLPNSVEVFEYDTSPDSGGETTRFEQGRDAFNRPTPNLTLKNRTSFFVGNSFFKQNWIAAPGSAVARDGVGPYFNARSCTGCHTFDSRGRMPENAEEAPIALLIRISRGIDPETGAPIPDPQYGLQLQNFSLPGLQPEVNISLDWETIEGTYPDGTPYTLQKPILTYSEWKDGPPEEGLLTGPRLAPQIPGVGLLEAISAETLHSFADPDDSDGDGISGKLSIVGTDSEGDPLIGRFGWKAEQPTVRHQSAAAFLGDMGLSTSLFTDDHDQAPYDRERYPTGGEPEVEDKILDHVSRYTMLLGVPGRRNTEDLEVRRGQRLFHEIGCASCHIPKMETGEVEGIPEVSHQTIRPYTDLLLHDMGEGLSDERPIFNASGREWRTPPLWGIGTLDTVYGETAYLHDGRASTMEEAILWHGGEAEQSKEDFTHLSAEDRQAVIAFLESL</sequence>
<evidence type="ECO:0000259" key="6">
    <source>
        <dbReference type="PROSITE" id="PS51007"/>
    </source>
</evidence>
<evidence type="ECO:0000256" key="2">
    <source>
        <dbReference type="ARBA" id="ARBA00022723"/>
    </source>
</evidence>
<evidence type="ECO:0000256" key="1">
    <source>
        <dbReference type="ARBA" id="ARBA00022617"/>
    </source>
</evidence>
<dbReference type="InterPro" id="IPR009056">
    <property type="entry name" value="Cyt_c-like_dom"/>
</dbReference>
<organism evidence="7 8">
    <name type="scientific">Puniceicoccus vermicola</name>
    <dbReference type="NCBI Taxonomy" id="388746"/>
    <lineage>
        <taxon>Bacteria</taxon>
        <taxon>Pseudomonadati</taxon>
        <taxon>Verrucomicrobiota</taxon>
        <taxon>Opitutia</taxon>
        <taxon>Puniceicoccales</taxon>
        <taxon>Puniceicoccaceae</taxon>
        <taxon>Puniceicoccus</taxon>
    </lineage>
</organism>
<accession>A0A7X1E642</accession>
<dbReference type="GO" id="GO:0009055">
    <property type="term" value="F:electron transfer activity"/>
    <property type="evidence" value="ECO:0007669"/>
    <property type="project" value="InterPro"/>
</dbReference>
<feature type="region of interest" description="Disordered" evidence="5">
    <location>
        <begin position="293"/>
        <end position="313"/>
    </location>
</feature>
<proteinExistence type="predicted"/>
<evidence type="ECO:0000256" key="3">
    <source>
        <dbReference type="ARBA" id="ARBA00023004"/>
    </source>
</evidence>
<dbReference type="InterPro" id="IPR051395">
    <property type="entry name" value="Cytochrome_c_Peroxidase/MauG"/>
</dbReference>
<keyword evidence="3 4" id="KW-0408">Iron</keyword>